<dbReference type="AlphaFoldDB" id="A0A6P5H2G7"/>
<accession>A0A6P5H2G7</accession>
<dbReference type="OrthoDB" id="550577at2759"/>
<dbReference type="GO" id="GO:2001070">
    <property type="term" value="F:starch binding"/>
    <property type="evidence" value="ECO:0007669"/>
    <property type="project" value="InterPro"/>
</dbReference>
<gene>
    <name evidence="3" type="primary">LOC109728315</name>
</gene>
<reference evidence="2" key="1">
    <citation type="journal article" date="2015" name="Nat. Genet.">
        <title>The pineapple genome and the evolution of CAM photosynthesis.</title>
        <authorList>
            <person name="Ming R."/>
            <person name="VanBuren R."/>
            <person name="Wai C.M."/>
            <person name="Tang H."/>
            <person name="Schatz M.C."/>
            <person name="Bowers J.E."/>
            <person name="Lyons E."/>
            <person name="Wang M.L."/>
            <person name="Chen J."/>
            <person name="Biggers E."/>
            <person name="Zhang J."/>
            <person name="Huang L."/>
            <person name="Zhang L."/>
            <person name="Miao W."/>
            <person name="Zhang J."/>
            <person name="Ye Z."/>
            <person name="Miao C."/>
            <person name="Lin Z."/>
            <person name="Wang H."/>
            <person name="Zhou H."/>
            <person name="Yim W.C."/>
            <person name="Priest H.D."/>
            <person name="Zheng C."/>
            <person name="Woodhouse M."/>
            <person name="Edger P.P."/>
            <person name="Guyot R."/>
            <person name="Guo H.B."/>
            <person name="Guo H."/>
            <person name="Zheng G."/>
            <person name="Singh R."/>
            <person name="Sharma A."/>
            <person name="Min X."/>
            <person name="Zheng Y."/>
            <person name="Lee H."/>
            <person name="Gurtowski J."/>
            <person name="Sedlazeck F.J."/>
            <person name="Harkess A."/>
            <person name="McKain M.R."/>
            <person name="Liao Z."/>
            <person name="Fang J."/>
            <person name="Liu J."/>
            <person name="Zhang X."/>
            <person name="Zhang Q."/>
            <person name="Hu W."/>
            <person name="Qin Y."/>
            <person name="Wang K."/>
            <person name="Chen L.Y."/>
            <person name="Shirley N."/>
            <person name="Lin Y.R."/>
            <person name="Liu L.Y."/>
            <person name="Hernandez A.G."/>
            <person name="Wright C.L."/>
            <person name="Bulone V."/>
            <person name="Tuskan G.A."/>
            <person name="Heath K."/>
            <person name="Zee F."/>
            <person name="Moore P.H."/>
            <person name="Sunkar R."/>
            <person name="Leebens-Mack J.H."/>
            <person name="Mockler T."/>
            <person name="Bennetzen J.L."/>
            <person name="Freeling M."/>
            <person name="Sankoff D."/>
            <person name="Paterson A.H."/>
            <person name="Zhu X."/>
            <person name="Yang X."/>
            <person name="Smith J.A."/>
            <person name="Cushman J.C."/>
            <person name="Paull R.E."/>
            <person name="Yu Q."/>
        </authorList>
    </citation>
    <scope>NUCLEOTIDE SEQUENCE [LARGE SCALE GENOMIC DNA]</scope>
    <source>
        <strain evidence="2">cv. F153</strain>
    </source>
</reference>
<name>A0A6P5H2G7_ANACO</name>
<dbReference type="GO" id="GO:0016020">
    <property type="term" value="C:membrane"/>
    <property type="evidence" value="ECO:0007669"/>
    <property type="project" value="TreeGrafter"/>
</dbReference>
<dbReference type="Proteomes" id="UP000515123">
    <property type="component" value="Linkage group 23"/>
</dbReference>
<dbReference type="CDD" id="cd05467">
    <property type="entry name" value="CBM20"/>
    <property type="match status" value="1"/>
</dbReference>
<keyword evidence="2" id="KW-1185">Reference proteome</keyword>
<dbReference type="PANTHER" id="PTHR15048">
    <property type="entry name" value="STARCH-BINDING DOMAIN-CONTAINING PROTEIN 1"/>
    <property type="match status" value="1"/>
</dbReference>
<dbReference type="PROSITE" id="PS51166">
    <property type="entry name" value="CBM20"/>
    <property type="match status" value="1"/>
</dbReference>
<evidence type="ECO:0000259" key="1">
    <source>
        <dbReference type="PROSITE" id="PS51166"/>
    </source>
</evidence>
<dbReference type="GeneID" id="109728315"/>
<dbReference type="Gene3D" id="2.60.40.10">
    <property type="entry name" value="Immunoglobulins"/>
    <property type="match status" value="1"/>
</dbReference>
<dbReference type="SMART" id="SM01065">
    <property type="entry name" value="CBM_2"/>
    <property type="match status" value="1"/>
</dbReference>
<dbReference type="SUPFAM" id="SSF49452">
    <property type="entry name" value="Starch-binding domain-like"/>
    <property type="match status" value="1"/>
</dbReference>
<dbReference type="InterPro" id="IPR013783">
    <property type="entry name" value="Ig-like_fold"/>
</dbReference>
<organism evidence="2 3">
    <name type="scientific">Ananas comosus</name>
    <name type="common">Pineapple</name>
    <name type="synonym">Ananas ananas</name>
    <dbReference type="NCBI Taxonomy" id="4615"/>
    <lineage>
        <taxon>Eukaryota</taxon>
        <taxon>Viridiplantae</taxon>
        <taxon>Streptophyta</taxon>
        <taxon>Embryophyta</taxon>
        <taxon>Tracheophyta</taxon>
        <taxon>Spermatophyta</taxon>
        <taxon>Magnoliopsida</taxon>
        <taxon>Liliopsida</taxon>
        <taxon>Poales</taxon>
        <taxon>Bromeliaceae</taxon>
        <taxon>Bromelioideae</taxon>
        <taxon>Ananas</taxon>
    </lineage>
</organism>
<proteinExistence type="predicted"/>
<feature type="domain" description="CBM20" evidence="1">
    <location>
        <begin position="85"/>
        <end position="210"/>
    </location>
</feature>
<evidence type="ECO:0000313" key="2">
    <source>
        <dbReference type="Proteomes" id="UP000515123"/>
    </source>
</evidence>
<reference evidence="3" key="2">
    <citation type="submission" date="2025-08" db="UniProtKB">
        <authorList>
            <consortium name="RefSeq"/>
        </authorList>
    </citation>
    <scope>IDENTIFICATION</scope>
    <source>
        <tissue evidence="3">Leaf</tissue>
    </source>
</reference>
<dbReference type="PANTHER" id="PTHR15048:SF0">
    <property type="entry name" value="STARCH-BINDING DOMAIN-CONTAINING PROTEIN 1"/>
    <property type="match status" value="1"/>
</dbReference>
<dbReference type="InterPro" id="IPR013784">
    <property type="entry name" value="Carb-bd-like_fold"/>
</dbReference>
<evidence type="ECO:0000313" key="3">
    <source>
        <dbReference type="RefSeq" id="XP_020114282.1"/>
    </source>
</evidence>
<dbReference type="RefSeq" id="XP_020114282.1">
    <property type="nucleotide sequence ID" value="XM_020258693.1"/>
</dbReference>
<sequence length="279" mass="31303">MDALAKRLFCYSKGLPLMETAIRTTTTPTALPFPTPRVRLYPFEKVTGGYLFFSQKTRPIRSSMSPPSAAAAQDDVAHITASLTLAEANTVRVKFVLQKECFFLLVGDDPAFGLWDPSEGISLEWSDGHVWTVDVVRRRTILLLSTLYLMRTNIIILLLKRRIYPLKKSIQFKFVLQGFSGSVDWQPGPNRTLQIWETTKSIVVSEDWYNAENQNICIEQPLNIHVNEIIPDIVSSGTVVLDNVNKLMEGMNDEKRLNDGGDRVLIPGLVPFPVSGGCF</sequence>
<dbReference type="InterPro" id="IPR002044">
    <property type="entry name" value="CBM20"/>
</dbReference>
<protein>
    <submittedName>
        <fullName evidence="3">Uncharacterized protein LOC109728315</fullName>
    </submittedName>
</protein>